<feature type="transmembrane region" description="Helical" evidence="1">
    <location>
        <begin position="163"/>
        <end position="179"/>
    </location>
</feature>
<dbReference type="RefSeq" id="WP_132950709.1">
    <property type="nucleotide sequence ID" value="NZ_SLXU01000003.1"/>
</dbReference>
<feature type="transmembrane region" description="Helical" evidence="1">
    <location>
        <begin position="44"/>
        <end position="64"/>
    </location>
</feature>
<evidence type="ECO:0000313" key="2">
    <source>
        <dbReference type="EMBL" id="TCP61833.1"/>
    </source>
</evidence>
<keyword evidence="3" id="KW-1185">Reference proteome</keyword>
<reference evidence="2 3" key="1">
    <citation type="submission" date="2019-03" db="EMBL/GenBank/DDBJ databases">
        <title>Genomic Encyclopedia of Type Strains, Phase IV (KMG-IV): sequencing the most valuable type-strain genomes for metagenomic binning, comparative biology and taxonomic classification.</title>
        <authorList>
            <person name="Goeker M."/>
        </authorList>
    </citation>
    <scope>NUCLEOTIDE SEQUENCE [LARGE SCALE GENOMIC DNA]</scope>
    <source>
        <strain evidence="2 3">DSM 24766</strain>
    </source>
</reference>
<accession>A0A4R2RFY7</accession>
<dbReference type="Proteomes" id="UP000295050">
    <property type="component" value="Unassembled WGS sequence"/>
</dbReference>
<name>A0A4R2RFY7_9RHOB</name>
<organism evidence="2 3">
    <name type="scientific">Rhodovulum bhavnagarense</name>
    <dbReference type="NCBI Taxonomy" id="992286"/>
    <lineage>
        <taxon>Bacteria</taxon>
        <taxon>Pseudomonadati</taxon>
        <taxon>Pseudomonadota</taxon>
        <taxon>Alphaproteobacteria</taxon>
        <taxon>Rhodobacterales</taxon>
        <taxon>Paracoccaceae</taxon>
        <taxon>Rhodovulum</taxon>
    </lineage>
</organism>
<comment type="caution">
    <text evidence="2">The sequence shown here is derived from an EMBL/GenBank/DDBJ whole genome shotgun (WGS) entry which is preliminary data.</text>
</comment>
<gene>
    <name evidence="2" type="ORF">EV663_10313</name>
</gene>
<feature type="transmembrane region" description="Helical" evidence="1">
    <location>
        <begin position="110"/>
        <end position="131"/>
    </location>
</feature>
<sequence>MLTITLAIVIGAAFGFVLDRIGATNPNWIGRMLNLTNLHLMKTILLAIGVASVLTFGGQMLGLVDVGHMSVKTAYVGVFIGGLMLGLGWAASGFCPGTGLCAAAVGRIDALFFVAGGLLGAAAYMLSYPVWKGLGLLEGQAWTLGTVPGADYPAAFPTLPGDLAGIAIGAAFIVIAFILPRRFSRKRAPAGEAIE</sequence>
<evidence type="ECO:0000313" key="3">
    <source>
        <dbReference type="Proteomes" id="UP000295050"/>
    </source>
</evidence>
<dbReference type="Pfam" id="PF04143">
    <property type="entry name" value="Sulf_transp"/>
    <property type="match status" value="1"/>
</dbReference>
<evidence type="ECO:0000256" key="1">
    <source>
        <dbReference type="SAM" id="Phobius"/>
    </source>
</evidence>
<dbReference type="InterPro" id="IPR007272">
    <property type="entry name" value="Sulf_transp_TsuA/YedE"/>
</dbReference>
<protein>
    <submittedName>
        <fullName evidence="2">Uncharacterized protein</fullName>
    </submittedName>
</protein>
<feature type="transmembrane region" description="Helical" evidence="1">
    <location>
        <begin position="6"/>
        <end position="23"/>
    </location>
</feature>
<dbReference type="EMBL" id="SLXU01000003">
    <property type="protein sequence ID" value="TCP61833.1"/>
    <property type="molecule type" value="Genomic_DNA"/>
</dbReference>
<keyword evidence="1" id="KW-1133">Transmembrane helix</keyword>
<keyword evidence="1" id="KW-0812">Transmembrane</keyword>
<proteinExistence type="predicted"/>
<keyword evidence="1" id="KW-0472">Membrane</keyword>
<feature type="transmembrane region" description="Helical" evidence="1">
    <location>
        <begin position="76"/>
        <end position="103"/>
    </location>
</feature>
<dbReference type="OrthoDB" id="8444739at2"/>
<dbReference type="AlphaFoldDB" id="A0A4R2RFY7"/>